<dbReference type="Proteomes" id="UP000325672">
    <property type="component" value="Unassembled WGS sequence"/>
</dbReference>
<evidence type="ECO:0000256" key="1">
    <source>
        <dbReference type="SAM" id="MobiDB-lite"/>
    </source>
</evidence>
<dbReference type="CDD" id="cd00882">
    <property type="entry name" value="Ras_like_GTPase"/>
    <property type="match status" value="1"/>
</dbReference>
<proteinExistence type="predicted"/>
<dbReference type="InterPro" id="IPR006073">
    <property type="entry name" value="GTP-bd"/>
</dbReference>
<feature type="compositionally biased region" description="Basic and acidic residues" evidence="1">
    <location>
        <begin position="395"/>
        <end position="404"/>
    </location>
</feature>
<dbReference type="GO" id="GO:0005525">
    <property type="term" value="F:GTP binding"/>
    <property type="evidence" value="ECO:0007669"/>
    <property type="project" value="InterPro"/>
</dbReference>
<dbReference type="EMBL" id="ML743568">
    <property type="protein sequence ID" value="KAE8138967.1"/>
    <property type="molecule type" value="Genomic_DNA"/>
</dbReference>
<sequence>MPSFAHPSPLVSRPKQPPINSNGGMPATKAPTEPWVGTGTTKSSVEPQASDIFIAVMGVTGAGKSTFISLVADKPVRIGNDLKSCTQEVSVYRCRHSQGVNIWLVDTPGFDDTDRSDTDVLREIATWLTKSFSNAVKLNGMIYLHRITDHRMTGSAKKNLFMFKKLCGKDALKHVILATTMWERVAPDEGEQREKQLLNTSEFWGEMRTLGAQVERHHNTVASAKRLINIHASKAPGEQKTILTIQNEMVTLQKPLDETDAGREVESALVKEREKWQKELAETQQMMKEAIAEKDEESARLLQEAQDKMKEQLAAAKRAQDELKVDMEKMYNDKVSAVQKKLDEQEKEKNDYNQKVSDLQNRLAQQEKEKDNYNQKVTDLQRKVDQQATVSALKRKLEQEETQRNDYSQKVSALQKKLEQEEKEKNDAKARISALEQDQKFRCHSKILPDITKFTTMTLSFSGSYYYFCGPKRDHYDVPSSYCKAKAFLEGSDEYVRIGSNGSCYRHYHKNGECWTWTSDNFESEYPDLEGYLKQYRQYGCPKNVSLGNDGHYFAHTEWGRSWSVPSDIATAAGDMSKVVQVWFGKDDAYIISMSNGRYIWDLRGHYSKLHDKLKSTKGLDIRAAALNLEAPECWALVLRNGTVMWCTGGSSDPGNFDNFLLENSV</sequence>
<dbReference type="OrthoDB" id="8954335at2759"/>
<dbReference type="Pfam" id="PF01926">
    <property type="entry name" value="MMR_HSR1"/>
    <property type="match status" value="1"/>
</dbReference>
<keyword evidence="4" id="KW-1185">Reference proteome</keyword>
<feature type="compositionally biased region" description="Basic and acidic residues" evidence="1">
    <location>
        <begin position="416"/>
        <end position="425"/>
    </location>
</feature>
<dbReference type="GeneID" id="43643786"/>
<feature type="region of interest" description="Disordered" evidence="1">
    <location>
        <begin position="1"/>
        <end position="43"/>
    </location>
</feature>
<name>A0A5N6SYI5_ASPPS</name>
<reference evidence="3 4" key="1">
    <citation type="submission" date="2019-04" db="EMBL/GenBank/DDBJ databases">
        <title>Friends and foes A comparative genomics study of 23 Aspergillus species from section Flavi.</title>
        <authorList>
            <consortium name="DOE Joint Genome Institute"/>
            <person name="Kjaerbolling I."/>
            <person name="Vesth T."/>
            <person name="Frisvad J.C."/>
            <person name="Nybo J.L."/>
            <person name="Theobald S."/>
            <person name="Kildgaard S."/>
            <person name="Isbrandt T."/>
            <person name="Kuo A."/>
            <person name="Sato A."/>
            <person name="Lyhne E.K."/>
            <person name="Kogle M.E."/>
            <person name="Wiebenga A."/>
            <person name="Kun R.S."/>
            <person name="Lubbers R.J."/>
            <person name="Makela M.R."/>
            <person name="Barry K."/>
            <person name="Chovatia M."/>
            <person name="Clum A."/>
            <person name="Daum C."/>
            <person name="Haridas S."/>
            <person name="He G."/>
            <person name="LaButti K."/>
            <person name="Lipzen A."/>
            <person name="Mondo S."/>
            <person name="Riley R."/>
            <person name="Salamov A."/>
            <person name="Simmons B.A."/>
            <person name="Magnuson J.K."/>
            <person name="Henrissat B."/>
            <person name="Mortensen U.H."/>
            <person name="Larsen T.O."/>
            <person name="Devries R.P."/>
            <person name="Grigoriev I.V."/>
            <person name="Machida M."/>
            <person name="Baker S.E."/>
            <person name="Andersen M.R."/>
        </authorList>
    </citation>
    <scope>NUCLEOTIDE SEQUENCE [LARGE SCALE GENOMIC DNA]</scope>
    <source>
        <strain evidence="3 4">CBS 117625</strain>
    </source>
</reference>
<organism evidence="3 4">
    <name type="scientific">Aspergillus pseudotamarii</name>
    <dbReference type="NCBI Taxonomy" id="132259"/>
    <lineage>
        <taxon>Eukaryota</taxon>
        <taxon>Fungi</taxon>
        <taxon>Dikarya</taxon>
        <taxon>Ascomycota</taxon>
        <taxon>Pezizomycotina</taxon>
        <taxon>Eurotiomycetes</taxon>
        <taxon>Eurotiomycetidae</taxon>
        <taxon>Eurotiales</taxon>
        <taxon>Aspergillaceae</taxon>
        <taxon>Aspergillus</taxon>
        <taxon>Aspergillus subgen. Circumdati</taxon>
    </lineage>
</organism>
<dbReference type="SUPFAM" id="SSF52540">
    <property type="entry name" value="P-loop containing nucleoside triphosphate hydrolases"/>
    <property type="match status" value="1"/>
</dbReference>
<feature type="region of interest" description="Disordered" evidence="1">
    <location>
        <begin position="395"/>
        <end position="425"/>
    </location>
</feature>
<evidence type="ECO:0000313" key="3">
    <source>
        <dbReference type="EMBL" id="KAE8138967.1"/>
    </source>
</evidence>
<dbReference type="AlphaFoldDB" id="A0A5N6SYI5"/>
<protein>
    <recommendedName>
        <fullName evidence="2">G domain-containing protein</fullName>
    </recommendedName>
</protein>
<evidence type="ECO:0000313" key="4">
    <source>
        <dbReference type="Proteomes" id="UP000325672"/>
    </source>
</evidence>
<feature type="domain" description="G" evidence="2">
    <location>
        <begin position="54"/>
        <end position="120"/>
    </location>
</feature>
<accession>A0A5N6SYI5</accession>
<dbReference type="InterPro" id="IPR027417">
    <property type="entry name" value="P-loop_NTPase"/>
</dbReference>
<dbReference type="Gene3D" id="3.40.50.300">
    <property type="entry name" value="P-loop containing nucleotide triphosphate hydrolases"/>
    <property type="match status" value="1"/>
</dbReference>
<dbReference type="RefSeq" id="XP_031915030.1">
    <property type="nucleotide sequence ID" value="XM_032059576.1"/>
</dbReference>
<gene>
    <name evidence="3" type="ORF">BDV38DRAFT_281527</name>
</gene>
<evidence type="ECO:0000259" key="2">
    <source>
        <dbReference type="Pfam" id="PF01926"/>
    </source>
</evidence>